<feature type="region of interest" description="Disordered" evidence="1">
    <location>
        <begin position="64"/>
        <end position="94"/>
    </location>
</feature>
<dbReference type="InterPro" id="IPR036779">
    <property type="entry name" value="LysM_dom_sf"/>
</dbReference>
<dbReference type="PANTHER" id="PTHR33734">
    <property type="entry name" value="LYSM DOMAIN-CONTAINING GPI-ANCHORED PROTEIN 2"/>
    <property type="match status" value="1"/>
</dbReference>
<keyword evidence="2" id="KW-0472">Membrane</keyword>
<dbReference type="Gene3D" id="3.10.350.10">
    <property type="entry name" value="LysM domain"/>
    <property type="match status" value="2"/>
</dbReference>
<evidence type="ECO:0000256" key="1">
    <source>
        <dbReference type="SAM" id="MobiDB-lite"/>
    </source>
</evidence>
<feature type="compositionally biased region" description="Basic and acidic residues" evidence="1">
    <location>
        <begin position="68"/>
        <end position="91"/>
    </location>
</feature>
<reference evidence="4 5" key="1">
    <citation type="submission" date="2016-05" db="EMBL/GenBank/DDBJ databases">
        <title>Diversity and Homogeneity among Thermoacidophilic Verrucomicrobia Methanotrophs Linked with Geographical Origin.</title>
        <authorList>
            <person name="Erikstad H.-A."/>
            <person name="Smestad N.B."/>
            <person name="Ceballos R.M."/>
            <person name="Birkeland N.-K."/>
        </authorList>
    </citation>
    <scope>NUCLEOTIDE SEQUENCE [LARGE SCALE GENOMIC DNA]</scope>
    <source>
        <strain evidence="4 5">Phi</strain>
    </source>
</reference>
<comment type="caution">
    <text evidence="4">The sequence shown here is derived from an EMBL/GenBank/DDBJ whole genome shotgun (WGS) entry which is preliminary data.</text>
</comment>
<protein>
    <submittedName>
        <fullName evidence="4">Glycosyl hydrolase</fullName>
    </submittedName>
</protein>
<keyword evidence="5" id="KW-1185">Reference proteome</keyword>
<dbReference type="PROSITE" id="PS51782">
    <property type="entry name" value="LYSM"/>
    <property type="match status" value="2"/>
</dbReference>
<dbReference type="AlphaFoldDB" id="A0A4Y8PFZ1"/>
<feature type="domain" description="LysM" evidence="3">
    <location>
        <begin position="95"/>
        <end position="138"/>
    </location>
</feature>
<keyword evidence="2" id="KW-1133">Transmembrane helix</keyword>
<feature type="region of interest" description="Disordered" evidence="1">
    <location>
        <begin position="208"/>
        <end position="229"/>
    </location>
</feature>
<evidence type="ECO:0000256" key="2">
    <source>
        <dbReference type="SAM" id="Phobius"/>
    </source>
</evidence>
<accession>A0A4Y8PFZ1</accession>
<evidence type="ECO:0000313" key="5">
    <source>
        <dbReference type="Proteomes" id="UP000297713"/>
    </source>
</evidence>
<feature type="domain" description="LysM" evidence="3">
    <location>
        <begin position="159"/>
        <end position="203"/>
    </location>
</feature>
<dbReference type="EMBL" id="LXQC01000112">
    <property type="protein sequence ID" value="TFE70810.1"/>
    <property type="molecule type" value="Genomic_DNA"/>
</dbReference>
<dbReference type="CDD" id="cd00118">
    <property type="entry name" value="LysM"/>
    <property type="match status" value="2"/>
</dbReference>
<dbReference type="SUPFAM" id="SSF54106">
    <property type="entry name" value="LysM domain"/>
    <property type="match status" value="2"/>
</dbReference>
<dbReference type="InterPro" id="IPR018392">
    <property type="entry name" value="LysM"/>
</dbReference>
<gene>
    <name evidence="4" type="ORF">A7Q10_00280</name>
</gene>
<keyword evidence="4" id="KW-0378">Hydrolase</keyword>
<dbReference type="Proteomes" id="UP000297713">
    <property type="component" value="Unassembled WGS sequence"/>
</dbReference>
<dbReference type="RefSeq" id="WP_134439468.1">
    <property type="nucleotide sequence ID" value="NZ_LXQC01000112.1"/>
</dbReference>
<name>A0A4Y8PFZ1_9BACT</name>
<evidence type="ECO:0000259" key="3">
    <source>
        <dbReference type="PROSITE" id="PS51782"/>
    </source>
</evidence>
<dbReference type="GO" id="GO:0016787">
    <property type="term" value="F:hydrolase activity"/>
    <property type="evidence" value="ECO:0007669"/>
    <property type="project" value="UniProtKB-KW"/>
</dbReference>
<proteinExistence type="predicted"/>
<dbReference type="SMART" id="SM00257">
    <property type="entry name" value="LysM"/>
    <property type="match status" value="2"/>
</dbReference>
<dbReference type="Pfam" id="PF01476">
    <property type="entry name" value="LysM"/>
    <property type="match status" value="2"/>
</dbReference>
<sequence>MEEKKSAPKKPSFGLRVIVILIFLLGLQLLIIGSVSIYSLLHSKGKVLIQKNVFPSNNFIPPSQQKVASKEEQENQKEQEQKKEQSQKDSSLHTTQHIVKQGETLQSIARHYRVSVFEIKTYNPNLGPSLVPGQKLIIPLKENQEAELSTLLKEVEGKRVYTVRQGDSLWKIAQRFHLSVKEIVEANGIKDPTKLKIGQELIIPYPKDVQKEQLPSSNPSPSESFPKQN</sequence>
<evidence type="ECO:0000313" key="4">
    <source>
        <dbReference type="EMBL" id="TFE70810.1"/>
    </source>
</evidence>
<dbReference type="PANTHER" id="PTHR33734:SF22">
    <property type="entry name" value="MEMBRANE-BOUND LYTIC MUREIN TRANSGLYCOSYLASE D"/>
    <property type="match status" value="1"/>
</dbReference>
<feature type="compositionally biased region" description="Low complexity" evidence="1">
    <location>
        <begin position="215"/>
        <end position="229"/>
    </location>
</feature>
<keyword evidence="2" id="KW-0812">Transmembrane</keyword>
<dbReference type="OrthoDB" id="9783944at2"/>
<organism evidence="4 5">
    <name type="scientific">Methylacidiphilum caldifontis</name>
    <dbReference type="NCBI Taxonomy" id="2795386"/>
    <lineage>
        <taxon>Bacteria</taxon>
        <taxon>Pseudomonadati</taxon>
        <taxon>Verrucomicrobiota</taxon>
        <taxon>Methylacidiphilae</taxon>
        <taxon>Methylacidiphilales</taxon>
        <taxon>Methylacidiphilaceae</taxon>
        <taxon>Methylacidiphilum (ex Ratnadevi et al. 2023)</taxon>
    </lineage>
</organism>
<dbReference type="GO" id="GO:0008932">
    <property type="term" value="F:lytic endotransglycosylase activity"/>
    <property type="evidence" value="ECO:0007669"/>
    <property type="project" value="TreeGrafter"/>
</dbReference>
<feature type="transmembrane region" description="Helical" evidence="2">
    <location>
        <begin position="13"/>
        <end position="41"/>
    </location>
</feature>